<protein>
    <submittedName>
        <fullName evidence="1">Type III toxin-antitoxin system ToxN/AbiQ family toxin</fullName>
    </submittedName>
</protein>
<name>A0AB36ACC7_LIMRT</name>
<dbReference type="GO" id="GO:0004521">
    <property type="term" value="F:RNA endonuclease activity"/>
    <property type="evidence" value="ECO:0007669"/>
    <property type="project" value="InterPro"/>
</dbReference>
<dbReference type="Gene3D" id="3.10.129.130">
    <property type="match status" value="1"/>
</dbReference>
<evidence type="ECO:0000313" key="1">
    <source>
        <dbReference type="EMBL" id="MRG83227.1"/>
    </source>
</evidence>
<evidence type="ECO:0000313" key="2">
    <source>
        <dbReference type="Proteomes" id="UP000441557"/>
    </source>
</evidence>
<dbReference type="GO" id="GO:0003723">
    <property type="term" value="F:RNA binding"/>
    <property type="evidence" value="ECO:0007669"/>
    <property type="project" value="InterPro"/>
</dbReference>
<dbReference type="AlphaFoldDB" id="A0AB36ACC7"/>
<reference evidence="1 2" key="1">
    <citation type="submission" date="2019-11" db="EMBL/GenBank/DDBJ databases">
        <title>Draft genome sequence of 12 host-associated Lactobacillus reuteri rodent strains.</title>
        <authorList>
            <person name="Zhang S."/>
            <person name="Ozcam M."/>
            <person name="Van Pijkeren J.P."/>
        </authorList>
    </citation>
    <scope>NUCLEOTIDE SEQUENCE [LARGE SCALE GENOMIC DNA]</scope>
    <source>
        <strain evidence="1 2">L1604-1</strain>
    </source>
</reference>
<dbReference type="RefSeq" id="WP_152703692.1">
    <property type="nucleotide sequence ID" value="NZ_JAFFPO010000015.1"/>
</dbReference>
<sequence length="178" mass="21361">MHWCQIDESYLNFLREYESRIPYMDYGGNHYKPFFHSLFTLENGLEYVAQLNHAQKRHKRMRDMPDFKRIFIPVRRKNGNVIKHLAAVINLNYMFPVPSNCIQNVTAENIEDVRTFKDDVSKSKYINLLAKELKVIDAKNLEKDAKKLYDLKCNYPDYFISKRCFDYKELETLAQRFN</sequence>
<organism evidence="1 2">
    <name type="scientific">Limosilactobacillus reuteri</name>
    <name type="common">Lactobacillus reuteri</name>
    <dbReference type="NCBI Taxonomy" id="1598"/>
    <lineage>
        <taxon>Bacteria</taxon>
        <taxon>Bacillati</taxon>
        <taxon>Bacillota</taxon>
        <taxon>Bacilli</taxon>
        <taxon>Lactobacillales</taxon>
        <taxon>Lactobacillaceae</taxon>
        <taxon>Limosilactobacillus</taxon>
    </lineage>
</organism>
<dbReference type="InterPro" id="IPR025911">
    <property type="entry name" value="ToxN/AbiQ_toxin"/>
</dbReference>
<proteinExistence type="predicted"/>
<comment type="caution">
    <text evidence="1">The sequence shown here is derived from an EMBL/GenBank/DDBJ whole genome shotgun (WGS) entry which is preliminary data.</text>
</comment>
<dbReference type="Proteomes" id="UP000441557">
    <property type="component" value="Unassembled WGS sequence"/>
</dbReference>
<dbReference type="Pfam" id="PF13958">
    <property type="entry name" value="ToxN_toxin"/>
    <property type="match status" value="1"/>
</dbReference>
<dbReference type="EMBL" id="WJMZ01000002">
    <property type="protein sequence ID" value="MRG83227.1"/>
    <property type="molecule type" value="Genomic_DNA"/>
</dbReference>
<dbReference type="InterPro" id="IPR053735">
    <property type="entry name" value="Type_III_TA_endoRNase"/>
</dbReference>
<gene>
    <name evidence="1" type="ORF">GIX80_02285</name>
</gene>
<accession>A0AB36ACC7</accession>